<dbReference type="InterPro" id="IPR039672">
    <property type="entry name" value="MFS_2"/>
</dbReference>
<evidence type="ECO:0000256" key="1">
    <source>
        <dbReference type="ARBA" id="ARBA00008335"/>
    </source>
</evidence>
<dbReference type="Gene3D" id="1.20.1250.20">
    <property type="entry name" value="MFS general substrate transporter like domains"/>
    <property type="match status" value="2"/>
</dbReference>
<reference evidence="3 4" key="1">
    <citation type="submission" date="2019-03" db="EMBL/GenBank/DDBJ databases">
        <title>An improved genome assembly of the fluke Schistosoma japonicum.</title>
        <authorList>
            <person name="Hu W."/>
            <person name="Luo F."/>
            <person name="Yin M."/>
            <person name="Mo X."/>
            <person name="Sun C."/>
            <person name="Wu Q."/>
            <person name="Zhu B."/>
            <person name="Xiang M."/>
            <person name="Wang J."/>
            <person name="Wang Y."/>
            <person name="Zhang T."/>
            <person name="Xu B."/>
            <person name="Zheng H."/>
            <person name="Feng Z."/>
        </authorList>
    </citation>
    <scope>NUCLEOTIDE SEQUENCE [LARGE SCALE GENOMIC DNA]</scope>
    <source>
        <strain evidence="3">HuSjv2</strain>
        <tissue evidence="3">Worms</tissue>
    </source>
</reference>
<keyword evidence="4" id="KW-1185">Reference proteome</keyword>
<proteinExistence type="inferred from homology"/>
<feature type="transmembrane region" description="Helical" evidence="2">
    <location>
        <begin position="16"/>
        <end position="37"/>
    </location>
</feature>
<keyword evidence="2" id="KW-0472">Membrane</keyword>
<dbReference type="GO" id="GO:0008643">
    <property type="term" value="P:carbohydrate transport"/>
    <property type="evidence" value="ECO:0007669"/>
    <property type="project" value="InterPro"/>
</dbReference>
<feature type="transmembrane region" description="Helical" evidence="2">
    <location>
        <begin position="230"/>
        <end position="248"/>
    </location>
</feature>
<dbReference type="Pfam" id="PF13347">
    <property type="entry name" value="MFS_2"/>
    <property type="match status" value="1"/>
</dbReference>
<dbReference type="GO" id="GO:0005886">
    <property type="term" value="C:plasma membrane"/>
    <property type="evidence" value="ECO:0007669"/>
    <property type="project" value="TreeGrafter"/>
</dbReference>
<dbReference type="PANTHER" id="PTHR11328:SF28">
    <property type="entry name" value="MAJOR FACILITATOR SUPERFAMILY DOMAIN-CONTAINING PROTEIN 12"/>
    <property type="match status" value="1"/>
</dbReference>
<gene>
    <name evidence="3" type="ORF">EWB00_004981</name>
</gene>
<feature type="transmembrane region" description="Helical" evidence="2">
    <location>
        <begin position="385"/>
        <end position="405"/>
    </location>
</feature>
<protein>
    <submittedName>
        <fullName evidence="3">Major facilitator superfamily domain-containing protein</fullName>
    </submittedName>
</protein>
<evidence type="ECO:0000313" key="3">
    <source>
        <dbReference type="EMBL" id="TNN10988.1"/>
    </source>
</evidence>
<dbReference type="GO" id="GO:0015293">
    <property type="term" value="F:symporter activity"/>
    <property type="evidence" value="ECO:0007669"/>
    <property type="project" value="InterPro"/>
</dbReference>
<dbReference type="Proteomes" id="UP000311919">
    <property type="component" value="Unassembled WGS sequence"/>
</dbReference>
<evidence type="ECO:0000256" key="2">
    <source>
        <dbReference type="SAM" id="Phobius"/>
    </source>
</evidence>
<dbReference type="CDD" id="cd17491">
    <property type="entry name" value="MFS_MFSD12"/>
    <property type="match status" value="1"/>
</dbReference>
<feature type="transmembrane region" description="Helical" evidence="2">
    <location>
        <begin position="425"/>
        <end position="444"/>
    </location>
</feature>
<comment type="similarity">
    <text evidence="1">Belongs to the major facilitator superfamily.</text>
</comment>
<feature type="transmembrane region" description="Helical" evidence="2">
    <location>
        <begin position="155"/>
        <end position="176"/>
    </location>
</feature>
<feature type="transmembrane region" description="Helical" evidence="2">
    <location>
        <begin position="559"/>
        <end position="576"/>
    </location>
</feature>
<keyword evidence="2" id="KW-0812">Transmembrane</keyword>
<feature type="transmembrane region" description="Helical" evidence="2">
    <location>
        <begin position="188"/>
        <end position="210"/>
    </location>
</feature>
<comment type="caution">
    <text evidence="3">The sequence shown here is derived from an EMBL/GenBank/DDBJ whole genome shotgun (WGS) entry which is preliminary data.</text>
</comment>
<dbReference type="STRING" id="6182.A0A4Z2D3H4"/>
<feature type="transmembrane region" description="Helical" evidence="2">
    <location>
        <begin position="456"/>
        <end position="474"/>
    </location>
</feature>
<feature type="transmembrane region" description="Helical" evidence="2">
    <location>
        <begin position="480"/>
        <end position="506"/>
    </location>
</feature>
<feature type="transmembrane region" description="Helical" evidence="2">
    <location>
        <begin position="518"/>
        <end position="539"/>
    </location>
</feature>
<evidence type="ECO:0000313" key="4">
    <source>
        <dbReference type="Proteomes" id="UP000311919"/>
    </source>
</evidence>
<accession>A0A4Z2D3H4</accession>
<organism evidence="3 4">
    <name type="scientific">Schistosoma japonicum</name>
    <name type="common">Blood fluke</name>
    <dbReference type="NCBI Taxonomy" id="6182"/>
    <lineage>
        <taxon>Eukaryota</taxon>
        <taxon>Metazoa</taxon>
        <taxon>Spiralia</taxon>
        <taxon>Lophotrochozoa</taxon>
        <taxon>Platyhelminthes</taxon>
        <taxon>Trematoda</taxon>
        <taxon>Digenea</taxon>
        <taxon>Strigeidida</taxon>
        <taxon>Schistosomatoidea</taxon>
        <taxon>Schistosomatidae</taxon>
        <taxon>Schistosoma</taxon>
    </lineage>
</organism>
<name>A0A4Z2D3H4_SCHJA</name>
<feature type="transmembrane region" description="Helical" evidence="2">
    <location>
        <begin position="43"/>
        <end position="65"/>
    </location>
</feature>
<dbReference type="EMBL" id="SKCS01000328">
    <property type="protein sequence ID" value="TNN10988.1"/>
    <property type="molecule type" value="Genomic_DNA"/>
</dbReference>
<feature type="transmembrane region" description="Helical" evidence="2">
    <location>
        <begin position="324"/>
        <end position="343"/>
    </location>
</feature>
<dbReference type="EMBL" id="SKCS01000328">
    <property type="protein sequence ID" value="TNN10987.1"/>
    <property type="molecule type" value="Genomic_DNA"/>
</dbReference>
<dbReference type="OrthoDB" id="1730117at2759"/>
<dbReference type="InterPro" id="IPR036259">
    <property type="entry name" value="MFS_trans_sf"/>
</dbReference>
<sequence length="592" mass="66562">MGLTWRLRLSYSIGHILNDLCASVWFTYTLVFFKFGIGIPTSMAGLLILVGQIVDGVMTPIIGLLSDRFSSQSSIPLLISSSSGSSATASSPTGTHNHVHNGLSNPHVHITNHKTNYMSTYSTDILHTNNSNINSTFTQRFESLLKVFRPYGRKIWHLIGSILIISSFPLIFGPPLGSLNSSTVAKMIYYLPLVAVFQAGWAAVQITHLAIINELSIESSERTLLTSLRYLFTVLSNLLVYISTFLLLQHQHHSSNNNMHNKTIINVFNEEILPSRRLLYNKDEYIMLPMVMTSHPLSKCSNHSVSSPSVIDFGKDDIPAFQKLGFTIIGVGGLTVLIFHFGVRKKDFVNSVPTVTTVNEADVPIYESINGIRHPVYEITTWKDWLRLPLFWILGFYYMFVRLIVNVSQAYLTIYLLYSLRLPKITMALVPLTVYLSSIATTLVQKPVQDWISRETNSGVGLIFVTIFCILVNYPGNPPILHRIYIAAGILGIGCTIILITSLAMVSDLIAKNQRHGAFVYGYMSFTDKLANGIVIQIIELLWNECSSMTYYQNVESYGIGMFVICQFIFLCIYKWRKNVDSKHLNIIHPHI</sequence>
<keyword evidence="2" id="KW-1133">Transmembrane helix</keyword>
<dbReference type="SUPFAM" id="SSF103473">
    <property type="entry name" value="MFS general substrate transporter"/>
    <property type="match status" value="2"/>
</dbReference>
<dbReference type="PANTHER" id="PTHR11328">
    <property type="entry name" value="MAJOR FACILITATOR SUPERFAMILY DOMAIN-CONTAINING PROTEIN"/>
    <property type="match status" value="1"/>
</dbReference>
<dbReference type="AlphaFoldDB" id="A0A4Z2D3H4"/>